<dbReference type="EMBL" id="DS028098">
    <property type="protein sequence ID" value="KMP09054.1"/>
    <property type="molecule type" value="Genomic_DNA"/>
</dbReference>
<dbReference type="AlphaFoldDB" id="A0A0J6YPD4"/>
<dbReference type="Gene3D" id="1.20.1530.20">
    <property type="match status" value="1"/>
</dbReference>
<keyword evidence="1" id="KW-0472">Membrane</keyword>
<protein>
    <submittedName>
        <fullName evidence="2">Sodium/bile acid cotransporter 7 /bile acid cotransporter 7</fullName>
    </submittedName>
</protein>
<sequence>MESQATNYQANSEKQAPPSSVIGAFILRQYLLIGIGISCLLAYFFPNVAKHGGIIHAEYSILYGAVAIIFLISGLSIAKEKLILQLLNYRVHILVQGISFLVVPAIMVAFVQLIYTSDHGRRIDEAVLAGYILVACFPTTISSNVAMTREAGGDDAVALMEVLVANMLGPFVTPGWTVTLLPKSPSFDLWRHADSDLDSLYRQVFQSLGLSVLIPLVLGQVIRWTWPQQAKHVVETFHFSKISGCCLILLTWTGFSTCFATQALESMTKETIILVVFFNIGLYLFLTAICYFLCRPPTFLMSNRFISRIFRRLPPVETIAVCFCGPAKTTGLGIPMLYAMYKSNDVSLNARMSVPVILYTTEQIFSAHFMVHLFRAWLRKLRKKEEASSRNVELDCGYVVTNPLPT</sequence>
<proteinExistence type="predicted"/>
<name>A0A0J6YPD4_COCIT</name>
<feature type="transmembrane region" description="Helical" evidence="1">
    <location>
        <begin position="242"/>
        <end position="265"/>
    </location>
</feature>
<keyword evidence="1" id="KW-1133">Transmembrane helix</keyword>
<feature type="transmembrane region" description="Helical" evidence="1">
    <location>
        <begin position="353"/>
        <end position="374"/>
    </location>
</feature>
<reference evidence="3" key="1">
    <citation type="journal article" date="2010" name="Genome Res.">
        <title>Population genomic sequencing of Coccidioides fungi reveals recent hybridization and transposon control.</title>
        <authorList>
            <person name="Neafsey D.E."/>
            <person name="Barker B.M."/>
            <person name="Sharpton T.J."/>
            <person name="Stajich J.E."/>
            <person name="Park D.J."/>
            <person name="Whiston E."/>
            <person name="Hung C.-Y."/>
            <person name="McMahan C."/>
            <person name="White J."/>
            <person name="Sykes S."/>
            <person name="Heiman D."/>
            <person name="Young S."/>
            <person name="Zeng Q."/>
            <person name="Abouelleil A."/>
            <person name="Aftuck L."/>
            <person name="Bessette D."/>
            <person name="Brown A."/>
            <person name="FitzGerald M."/>
            <person name="Lui A."/>
            <person name="Macdonald J.P."/>
            <person name="Priest M."/>
            <person name="Orbach M.J."/>
            <person name="Galgiani J.N."/>
            <person name="Kirkland T.N."/>
            <person name="Cole G.T."/>
            <person name="Birren B.W."/>
            <person name="Henn M.R."/>
            <person name="Taylor J.W."/>
            <person name="Rounsley S.D."/>
        </authorList>
    </citation>
    <scope>NUCLEOTIDE SEQUENCE [LARGE SCALE GENOMIC DNA]</scope>
    <source>
        <strain evidence="3">RMSCC 2394</strain>
    </source>
</reference>
<dbReference type="InterPro" id="IPR016833">
    <property type="entry name" value="Put_Na-Bile_cotransptr"/>
</dbReference>
<gene>
    <name evidence="2" type="ORF">CIRG_08735</name>
</gene>
<dbReference type="InterPro" id="IPR038770">
    <property type="entry name" value="Na+/solute_symporter_sf"/>
</dbReference>
<feature type="transmembrane region" description="Helical" evidence="1">
    <location>
        <begin position="57"/>
        <end position="77"/>
    </location>
</feature>
<dbReference type="PANTHER" id="PTHR18640:SF5">
    <property type="entry name" value="SODIUM_BILE ACID COTRANSPORTER 7"/>
    <property type="match status" value="1"/>
</dbReference>
<dbReference type="Pfam" id="PF13593">
    <property type="entry name" value="SBF_like"/>
    <property type="match status" value="1"/>
</dbReference>
<feature type="transmembrane region" description="Helical" evidence="1">
    <location>
        <begin position="315"/>
        <end position="341"/>
    </location>
</feature>
<dbReference type="Proteomes" id="UP000054565">
    <property type="component" value="Unassembled WGS sequence"/>
</dbReference>
<evidence type="ECO:0000313" key="2">
    <source>
        <dbReference type="EMBL" id="KMP09054.1"/>
    </source>
</evidence>
<dbReference type="PIRSF" id="PIRSF026166">
    <property type="entry name" value="UCP026166"/>
    <property type="match status" value="1"/>
</dbReference>
<organism evidence="2 3">
    <name type="scientific">Coccidioides immitis RMSCC 2394</name>
    <dbReference type="NCBI Taxonomy" id="404692"/>
    <lineage>
        <taxon>Eukaryota</taxon>
        <taxon>Fungi</taxon>
        <taxon>Dikarya</taxon>
        <taxon>Ascomycota</taxon>
        <taxon>Pezizomycotina</taxon>
        <taxon>Eurotiomycetes</taxon>
        <taxon>Eurotiomycetidae</taxon>
        <taxon>Onygenales</taxon>
        <taxon>Onygenaceae</taxon>
        <taxon>Coccidioides</taxon>
    </lineage>
</organism>
<accession>A0A0J6YPD4</accession>
<keyword evidence="1" id="KW-0812">Transmembrane</keyword>
<evidence type="ECO:0000256" key="1">
    <source>
        <dbReference type="SAM" id="Phobius"/>
    </source>
</evidence>
<dbReference type="STRING" id="404692.A0A0J6YPD4"/>
<feature type="transmembrane region" description="Helical" evidence="1">
    <location>
        <begin position="21"/>
        <end position="45"/>
    </location>
</feature>
<dbReference type="PANTHER" id="PTHR18640">
    <property type="entry name" value="SOLUTE CARRIER FAMILY 10 MEMBER 7"/>
    <property type="match status" value="1"/>
</dbReference>
<feature type="transmembrane region" description="Helical" evidence="1">
    <location>
        <begin position="200"/>
        <end position="222"/>
    </location>
</feature>
<feature type="transmembrane region" description="Helical" evidence="1">
    <location>
        <begin position="271"/>
        <end position="294"/>
    </location>
</feature>
<dbReference type="OrthoDB" id="188035at2759"/>
<evidence type="ECO:0000313" key="3">
    <source>
        <dbReference type="Proteomes" id="UP000054565"/>
    </source>
</evidence>
<dbReference type="GO" id="GO:0005886">
    <property type="term" value="C:plasma membrane"/>
    <property type="evidence" value="ECO:0007669"/>
    <property type="project" value="TreeGrafter"/>
</dbReference>
<feature type="transmembrane region" description="Helical" evidence="1">
    <location>
        <begin position="127"/>
        <end position="146"/>
    </location>
</feature>
<feature type="transmembrane region" description="Helical" evidence="1">
    <location>
        <begin position="89"/>
        <end position="115"/>
    </location>
</feature>